<keyword evidence="2" id="KW-0812">Transmembrane</keyword>
<accession>A0AAF5Q3Q0</accession>
<sequence>MGDDYEILNPIKTDAKTDEAKSGPPSTPMLSSIKQPINITAAGPTIGGSKKESEKSKVKGKTILGKKDVEIEVEGQKQDKKSNNKRLSDKEQKRKNGDDQFEDVYEYESAVSSMRRAFLIATVSGFLICFLHSLLGIIYLGYNKQLNFKFD</sequence>
<feature type="compositionally biased region" description="Polar residues" evidence="1">
    <location>
        <begin position="28"/>
        <end position="38"/>
    </location>
</feature>
<evidence type="ECO:0000256" key="2">
    <source>
        <dbReference type="SAM" id="Phobius"/>
    </source>
</evidence>
<feature type="region of interest" description="Disordered" evidence="1">
    <location>
        <begin position="1"/>
        <end position="60"/>
    </location>
</feature>
<protein>
    <submittedName>
        <fullName evidence="4">Uncharacterized protein</fullName>
    </submittedName>
</protein>
<dbReference type="AlphaFoldDB" id="A0AAF5Q3Q0"/>
<name>A0AAF5Q3Q0_WUCBA</name>
<keyword evidence="2" id="KW-0472">Membrane</keyword>
<reference evidence="3" key="1">
    <citation type="submission" date="2015-03" db="EMBL/GenBank/DDBJ databases">
        <title>Wuchereria bancrofti Genome Sequencing Papua New Guinea Strain.</title>
        <authorList>
            <person name="Small S.T."/>
            <person name="Serre D."/>
            <person name="Zimmerman P.A."/>
        </authorList>
    </citation>
    <scope>NUCLEOTIDE SEQUENCE [LARGE SCALE GENOMIC DNA]</scope>
    <source>
        <strain evidence="3">pt0022</strain>
    </source>
</reference>
<evidence type="ECO:0000256" key="1">
    <source>
        <dbReference type="SAM" id="MobiDB-lite"/>
    </source>
</evidence>
<evidence type="ECO:0000313" key="4">
    <source>
        <dbReference type="WBParaSite" id="mrna-Wban_09238"/>
    </source>
</evidence>
<keyword evidence="2" id="KW-1133">Transmembrane helix</keyword>
<proteinExistence type="predicted"/>
<reference evidence="3" key="2">
    <citation type="journal article" date="2016" name="Mol. Ecol.">
        <title>Population genomics of the filarial nematode parasite Wuchereria bancrofti from mosquitoes.</title>
        <authorList>
            <person name="Small S.T."/>
            <person name="Reimer L.J."/>
            <person name="Tisch D.J."/>
            <person name="King C.L."/>
            <person name="Christensen B.M."/>
            <person name="Siba P.M."/>
            <person name="Kazura J.W."/>
            <person name="Serre D."/>
            <person name="Zimmerman P.A."/>
        </authorList>
    </citation>
    <scope>NUCLEOTIDE SEQUENCE</scope>
    <source>
        <strain evidence="3">pt0022</strain>
    </source>
</reference>
<dbReference type="WBParaSite" id="mrna-Wban_09238">
    <property type="protein sequence ID" value="mrna-Wban_09238"/>
    <property type="gene ID" value="Wban_09238"/>
</dbReference>
<feature type="region of interest" description="Disordered" evidence="1">
    <location>
        <begin position="74"/>
        <end position="99"/>
    </location>
</feature>
<evidence type="ECO:0000313" key="3">
    <source>
        <dbReference type="Proteomes" id="UP000093561"/>
    </source>
</evidence>
<reference evidence="4" key="3">
    <citation type="submission" date="2024-02" db="UniProtKB">
        <authorList>
            <consortium name="WormBaseParasite"/>
        </authorList>
    </citation>
    <scope>IDENTIFICATION</scope>
    <source>
        <strain evidence="4">pt0022</strain>
    </source>
</reference>
<dbReference type="Proteomes" id="UP000093561">
    <property type="component" value="Unassembled WGS sequence"/>
</dbReference>
<feature type="compositionally biased region" description="Basic and acidic residues" evidence="1">
    <location>
        <begin position="74"/>
        <end position="98"/>
    </location>
</feature>
<organism evidence="3 4">
    <name type="scientific">Wuchereria bancrofti</name>
    <dbReference type="NCBI Taxonomy" id="6293"/>
    <lineage>
        <taxon>Eukaryota</taxon>
        <taxon>Metazoa</taxon>
        <taxon>Ecdysozoa</taxon>
        <taxon>Nematoda</taxon>
        <taxon>Chromadorea</taxon>
        <taxon>Rhabditida</taxon>
        <taxon>Spirurina</taxon>
        <taxon>Spiruromorpha</taxon>
        <taxon>Filarioidea</taxon>
        <taxon>Onchocercidae</taxon>
        <taxon>Wuchereria</taxon>
    </lineage>
</organism>
<feature type="transmembrane region" description="Helical" evidence="2">
    <location>
        <begin position="117"/>
        <end position="142"/>
    </location>
</feature>